<dbReference type="InterPro" id="IPR000390">
    <property type="entry name" value="Small_drug/metabolite_transptr"/>
</dbReference>
<evidence type="ECO:0000313" key="11">
    <source>
        <dbReference type="EMBL" id="EEO29399.1"/>
    </source>
</evidence>
<feature type="transmembrane region" description="Helical" evidence="10">
    <location>
        <begin position="32"/>
        <end position="52"/>
    </location>
</feature>
<comment type="similarity">
    <text evidence="7">Belongs to the drug/metabolite transporter (DMT) superfamily. Small multidrug resistance (SMR) (TC 2.A.7.1) family. Gdx/SugE subfamily.</text>
</comment>
<dbReference type="GO" id="GO:0005886">
    <property type="term" value="C:plasma membrane"/>
    <property type="evidence" value="ECO:0007669"/>
    <property type="project" value="UniProtKB-SubCell"/>
</dbReference>
<evidence type="ECO:0000256" key="8">
    <source>
        <dbReference type="ARBA" id="ARBA00039168"/>
    </source>
</evidence>
<evidence type="ECO:0000256" key="10">
    <source>
        <dbReference type="SAM" id="Phobius"/>
    </source>
</evidence>
<dbReference type="SUPFAM" id="SSF103481">
    <property type="entry name" value="Multidrug resistance efflux transporter EmrE"/>
    <property type="match status" value="1"/>
</dbReference>
<dbReference type="InterPro" id="IPR045324">
    <property type="entry name" value="Small_multidrug_res"/>
</dbReference>
<keyword evidence="5 10" id="KW-1133">Transmembrane helix</keyword>
<evidence type="ECO:0000256" key="9">
    <source>
        <dbReference type="RuleBase" id="RU003942"/>
    </source>
</evidence>
<dbReference type="AlphaFoldDB" id="C3X873"/>
<evidence type="ECO:0000256" key="4">
    <source>
        <dbReference type="ARBA" id="ARBA00022692"/>
    </source>
</evidence>
<dbReference type="HOGENOM" id="CLU_133067_1_2_4"/>
<evidence type="ECO:0000256" key="7">
    <source>
        <dbReference type="ARBA" id="ARBA00038151"/>
    </source>
</evidence>
<evidence type="ECO:0000256" key="2">
    <source>
        <dbReference type="ARBA" id="ARBA00022448"/>
    </source>
</evidence>
<dbReference type="GO" id="GO:0022857">
    <property type="term" value="F:transmembrane transporter activity"/>
    <property type="evidence" value="ECO:0007669"/>
    <property type="project" value="InterPro"/>
</dbReference>
<evidence type="ECO:0000313" key="12">
    <source>
        <dbReference type="Proteomes" id="UP000005089"/>
    </source>
</evidence>
<feature type="transmembrane region" description="Helical" evidence="10">
    <location>
        <begin position="89"/>
        <end position="108"/>
    </location>
</feature>
<organism evidence="11 12">
    <name type="scientific">Oxalobacter formigenes OXCC13</name>
    <dbReference type="NCBI Taxonomy" id="556269"/>
    <lineage>
        <taxon>Bacteria</taxon>
        <taxon>Pseudomonadati</taxon>
        <taxon>Pseudomonadota</taxon>
        <taxon>Betaproteobacteria</taxon>
        <taxon>Burkholderiales</taxon>
        <taxon>Oxalobacteraceae</taxon>
        <taxon>Oxalobacter</taxon>
    </lineage>
</organism>
<proteinExistence type="inferred from homology"/>
<feature type="transmembrane region" description="Helical" evidence="10">
    <location>
        <begin position="64"/>
        <end position="83"/>
    </location>
</feature>
<reference evidence="11 12" key="1">
    <citation type="submission" date="2009-02" db="EMBL/GenBank/DDBJ databases">
        <title>The Genome Sequence of Oxalobacter formigenes OXCC13.</title>
        <authorList>
            <consortium name="The Broad Institute Genome Sequencing Platform"/>
            <person name="Ward D."/>
            <person name="Young S.K."/>
            <person name="Kodira C.D."/>
            <person name="Zeng Q."/>
            <person name="Koehrsen M."/>
            <person name="Alvarado L."/>
            <person name="Berlin A."/>
            <person name="Borenstein D."/>
            <person name="Chen Z."/>
            <person name="Engels R."/>
            <person name="Freedman E."/>
            <person name="Gellesch M."/>
            <person name="Goldberg J."/>
            <person name="Griggs A."/>
            <person name="Gujja S."/>
            <person name="Heiman D."/>
            <person name="Hepburn T."/>
            <person name="Howarth C."/>
            <person name="Jen D."/>
            <person name="Larson L."/>
            <person name="Lewis B."/>
            <person name="Mehta T."/>
            <person name="Park D."/>
            <person name="Pearson M."/>
            <person name="Roberts A."/>
            <person name="Saif S."/>
            <person name="Shea T."/>
            <person name="Shenoy N."/>
            <person name="Sisk P."/>
            <person name="Stolte C."/>
            <person name="Sykes S."/>
            <person name="Walk T."/>
            <person name="White J."/>
            <person name="Yandava C."/>
            <person name="Allison M.J."/>
            <person name="Lander E."/>
            <person name="Nusbaum C."/>
            <person name="Galagan J."/>
            <person name="Birren B."/>
        </authorList>
    </citation>
    <scope>NUCLEOTIDE SEQUENCE [LARGE SCALE GENOMIC DNA]</scope>
    <source>
        <strain evidence="11 12">OXCC13</strain>
    </source>
</reference>
<protein>
    <recommendedName>
        <fullName evidence="8">Guanidinium exporter</fullName>
    </recommendedName>
</protein>
<keyword evidence="6 10" id="KW-0472">Membrane</keyword>
<dbReference type="eggNOG" id="COG2076">
    <property type="taxonomic scope" value="Bacteria"/>
</dbReference>
<dbReference type="PANTHER" id="PTHR30561">
    <property type="entry name" value="SMR FAMILY PROTON-DEPENDENT DRUG EFFLUX TRANSPORTER SUGE"/>
    <property type="match status" value="1"/>
</dbReference>
<keyword evidence="3" id="KW-1003">Cell membrane</keyword>
<dbReference type="PANTHER" id="PTHR30561:SF0">
    <property type="entry name" value="GUANIDINIUM EXPORTER"/>
    <property type="match status" value="1"/>
</dbReference>
<dbReference type="InterPro" id="IPR037185">
    <property type="entry name" value="EmrE-like"/>
</dbReference>
<dbReference type="GO" id="GO:1990961">
    <property type="term" value="P:xenobiotic detoxification by transmembrane export across the plasma membrane"/>
    <property type="evidence" value="ECO:0007669"/>
    <property type="project" value="UniProtKB-ARBA"/>
</dbReference>
<dbReference type="Pfam" id="PF00893">
    <property type="entry name" value="Multi_Drug_Res"/>
    <property type="match status" value="1"/>
</dbReference>
<keyword evidence="2" id="KW-0813">Transport</keyword>
<evidence type="ECO:0000256" key="5">
    <source>
        <dbReference type="ARBA" id="ARBA00022989"/>
    </source>
</evidence>
<dbReference type="EMBL" id="GG658170">
    <property type="protein sequence ID" value="EEO29399.1"/>
    <property type="molecule type" value="Genomic_DNA"/>
</dbReference>
<gene>
    <name evidence="11" type="ORF">OFBG_00427</name>
</gene>
<dbReference type="FunFam" id="1.10.3730.20:FF:000001">
    <property type="entry name" value="Quaternary ammonium compound resistance transporter SugE"/>
    <property type="match status" value="1"/>
</dbReference>
<comment type="subcellular location">
    <subcellularLocation>
        <location evidence="1 9">Cell membrane</location>
        <topology evidence="1 9">Multi-pass membrane protein</topology>
    </subcellularLocation>
</comment>
<name>C3X873_OXAFO</name>
<dbReference type="Gene3D" id="1.10.3730.20">
    <property type="match status" value="1"/>
</dbReference>
<keyword evidence="4 9" id="KW-0812">Transmembrane</keyword>
<sequence>MKGFSMVWFLLIIAGLFETAWALGLKYTEGFTRLWPSVGTLIAMTASFLLLAHCMKTLPVGTAYAVWTGIGIVGTVVLGIFLFNEPLSWPRILFLLMILGGIAGLKWLA</sequence>
<keyword evidence="12" id="KW-1185">Reference proteome</keyword>
<accession>C3X873</accession>
<evidence type="ECO:0000256" key="6">
    <source>
        <dbReference type="ARBA" id="ARBA00023136"/>
    </source>
</evidence>
<dbReference type="Proteomes" id="UP000005089">
    <property type="component" value="Unassembled WGS sequence"/>
</dbReference>
<evidence type="ECO:0000256" key="1">
    <source>
        <dbReference type="ARBA" id="ARBA00004651"/>
    </source>
</evidence>
<evidence type="ECO:0000256" key="3">
    <source>
        <dbReference type="ARBA" id="ARBA00022475"/>
    </source>
</evidence>